<organism evidence="1 2">
    <name type="scientific">Xenopus laevis</name>
    <name type="common">African clawed frog</name>
    <dbReference type="NCBI Taxonomy" id="8355"/>
    <lineage>
        <taxon>Eukaryota</taxon>
        <taxon>Metazoa</taxon>
        <taxon>Chordata</taxon>
        <taxon>Craniata</taxon>
        <taxon>Vertebrata</taxon>
        <taxon>Euteleostomi</taxon>
        <taxon>Amphibia</taxon>
        <taxon>Batrachia</taxon>
        <taxon>Anura</taxon>
        <taxon>Pipoidea</taxon>
        <taxon>Pipidae</taxon>
        <taxon>Xenopodinae</taxon>
        <taxon>Xenopus</taxon>
        <taxon>Xenopus</taxon>
    </lineage>
</organism>
<proteinExistence type="predicted"/>
<accession>A0A974CNC6</accession>
<name>A0A974CNC6_XENLA</name>
<dbReference type="AlphaFoldDB" id="A0A974CNC6"/>
<reference evidence="2" key="1">
    <citation type="journal article" date="2016" name="Nature">
        <title>Genome evolution in the allotetraploid frog Xenopus laevis.</title>
        <authorList>
            <person name="Session A.M."/>
            <person name="Uno Y."/>
            <person name="Kwon T."/>
            <person name="Chapman J.A."/>
            <person name="Toyoda A."/>
            <person name="Takahashi S."/>
            <person name="Fukui A."/>
            <person name="Hikosaka A."/>
            <person name="Suzuki A."/>
            <person name="Kondo M."/>
            <person name="van Heeringen S.J."/>
            <person name="Quigley I."/>
            <person name="Heinz S."/>
            <person name="Ogino H."/>
            <person name="Ochi H."/>
            <person name="Hellsten U."/>
            <person name="Lyons J.B."/>
            <person name="Simakov O."/>
            <person name="Putnam N."/>
            <person name="Stites J."/>
            <person name="Kuroki Y."/>
            <person name="Tanaka T."/>
            <person name="Michiue T."/>
            <person name="Watanabe M."/>
            <person name="Bogdanovic O."/>
            <person name="Lister R."/>
            <person name="Georgiou G."/>
            <person name="Paranjpe S.S."/>
            <person name="van Kruijsbergen I."/>
            <person name="Shu S."/>
            <person name="Carlson J."/>
            <person name="Kinoshita T."/>
            <person name="Ohta Y."/>
            <person name="Mawaribuchi S."/>
            <person name="Jenkins J."/>
            <person name="Grimwood J."/>
            <person name="Schmutz J."/>
            <person name="Mitros T."/>
            <person name="Mozaffari S.V."/>
            <person name="Suzuki Y."/>
            <person name="Haramoto Y."/>
            <person name="Yamamoto T.S."/>
            <person name="Takagi C."/>
            <person name="Heald R."/>
            <person name="Miller K."/>
            <person name="Haudenschild C."/>
            <person name="Kitzman J."/>
            <person name="Nakayama T."/>
            <person name="Izutsu Y."/>
            <person name="Robert J."/>
            <person name="Fortriede J."/>
            <person name="Burns K."/>
            <person name="Lotay V."/>
            <person name="Karimi K."/>
            <person name="Yasuoka Y."/>
            <person name="Dichmann D.S."/>
            <person name="Flajnik M.F."/>
            <person name="Houston D.W."/>
            <person name="Shendure J."/>
            <person name="DuPasquier L."/>
            <person name="Vize P.D."/>
            <person name="Zorn A.M."/>
            <person name="Ito M."/>
            <person name="Marcotte E.M."/>
            <person name="Wallingford J.B."/>
            <person name="Ito Y."/>
            <person name="Asashima M."/>
            <person name="Ueno N."/>
            <person name="Matsuda Y."/>
            <person name="Veenstra G.J."/>
            <person name="Fujiyama A."/>
            <person name="Harland R.M."/>
            <person name="Taira M."/>
            <person name="Rokhsar D.S."/>
        </authorList>
    </citation>
    <scope>NUCLEOTIDE SEQUENCE [LARGE SCALE GENOMIC DNA]</scope>
    <source>
        <strain evidence="2">J</strain>
    </source>
</reference>
<evidence type="ECO:0000313" key="2">
    <source>
        <dbReference type="Proteomes" id="UP000694892"/>
    </source>
</evidence>
<dbReference type="Proteomes" id="UP000694892">
    <property type="component" value="Chromosome 6L"/>
</dbReference>
<sequence length="114" mass="12978">MHWKDPVVGQKGNPYSNGLIKQSKGRVNGEKHFHFSLQPNLMVSEILCSEYTSAGCGPKVSHQFFYSPSFFSGEAMIYLCDCLPQQSETHILSKGWTFEHILNSYRFYSRGYGS</sequence>
<dbReference type="EMBL" id="CM004476">
    <property type="protein sequence ID" value="OCT75401.1"/>
    <property type="molecule type" value="Genomic_DNA"/>
</dbReference>
<protein>
    <submittedName>
        <fullName evidence="1">Uncharacterized protein</fullName>
    </submittedName>
</protein>
<evidence type="ECO:0000313" key="1">
    <source>
        <dbReference type="EMBL" id="OCT75401.1"/>
    </source>
</evidence>
<gene>
    <name evidence="1" type="ORF">XELAEV_18030580mg</name>
</gene>